<feature type="region of interest" description="Disordered" evidence="5">
    <location>
        <begin position="111"/>
        <end position="159"/>
    </location>
</feature>
<dbReference type="EMBL" id="JALLPB020000097">
    <property type="protein sequence ID" value="KAL3817651.1"/>
    <property type="molecule type" value="Genomic_DNA"/>
</dbReference>
<evidence type="ECO:0000259" key="7">
    <source>
        <dbReference type="Pfam" id="PF01490"/>
    </source>
</evidence>
<dbReference type="GO" id="GO:0016020">
    <property type="term" value="C:membrane"/>
    <property type="evidence" value="ECO:0007669"/>
    <property type="project" value="UniProtKB-SubCell"/>
</dbReference>
<evidence type="ECO:0000256" key="6">
    <source>
        <dbReference type="SAM" id="Phobius"/>
    </source>
</evidence>
<evidence type="ECO:0000256" key="5">
    <source>
        <dbReference type="SAM" id="MobiDB-lite"/>
    </source>
</evidence>
<feature type="transmembrane region" description="Helical" evidence="6">
    <location>
        <begin position="259"/>
        <end position="279"/>
    </location>
</feature>
<feature type="transmembrane region" description="Helical" evidence="6">
    <location>
        <begin position="391"/>
        <end position="413"/>
    </location>
</feature>
<keyword evidence="4 6" id="KW-0472">Membrane</keyword>
<keyword evidence="2 6" id="KW-0812">Transmembrane</keyword>
<feature type="domain" description="Amino acid transporter transmembrane" evidence="7">
    <location>
        <begin position="44"/>
        <end position="104"/>
    </location>
</feature>
<evidence type="ECO:0000256" key="4">
    <source>
        <dbReference type="ARBA" id="ARBA00023136"/>
    </source>
</evidence>
<comment type="caution">
    <text evidence="8">The sequence shown here is derived from an EMBL/GenBank/DDBJ whole genome shotgun (WGS) entry which is preliminary data.</text>
</comment>
<dbReference type="PANTHER" id="PTHR22950:SF349">
    <property type="entry name" value="AMINO ACID TRANSPORTER TRANSMEMBRANE DOMAIN-CONTAINING PROTEIN"/>
    <property type="match status" value="1"/>
</dbReference>
<evidence type="ECO:0000313" key="9">
    <source>
        <dbReference type="Proteomes" id="UP001530377"/>
    </source>
</evidence>
<proteinExistence type="predicted"/>
<reference evidence="8 9" key="1">
    <citation type="submission" date="2024-10" db="EMBL/GenBank/DDBJ databases">
        <title>Updated reference genomes for cyclostephanoid diatoms.</title>
        <authorList>
            <person name="Roberts W.R."/>
            <person name="Alverson A.J."/>
        </authorList>
    </citation>
    <scope>NUCLEOTIDE SEQUENCE [LARGE SCALE GENOMIC DNA]</scope>
    <source>
        <strain evidence="8 9">AJA228-03</strain>
    </source>
</reference>
<accession>A0ABD3RZN3</accession>
<comment type="subcellular location">
    <subcellularLocation>
        <location evidence="1">Membrane</location>
        <topology evidence="1">Multi-pass membrane protein</topology>
    </subcellularLocation>
</comment>
<feature type="transmembrane region" description="Helical" evidence="6">
    <location>
        <begin position="318"/>
        <end position="335"/>
    </location>
</feature>
<gene>
    <name evidence="8" type="ORF">ACHAXA_001996</name>
</gene>
<feature type="transmembrane region" description="Helical" evidence="6">
    <location>
        <begin position="508"/>
        <end position="530"/>
    </location>
</feature>
<organism evidence="8 9">
    <name type="scientific">Cyclostephanos tholiformis</name>
    <dbReference type="NCBI Taxonomy" id="382380"/>
    <lineage>
        <taxon>Eukaryota</taxon>
        <taxon>Sar</taxon>
        <taxon>Stramenopiles</taxon>
        <taxon>Ochrophyta</taxon>
        <taxon>Bacillariophyta</taxon>
        <taxon>Coscinodiscophyceae</taxon>
        <taxon>Thalassiosirophycidae</taxon>
        <taxon>Stephanodiscales</taxon>
        <taxon>Stephanodiscaceae</taxon>
        <taxon>Cyclostephanos</taxon>
    </lineage>
</organism>
<feature type="transmembrane region" description="Helical" evidence="6">
    <location>
        <begin position="550"/>
        <end position="572"/>
    </location>
</feature>
<protein>
    <recommendedName>
        <fullName evidence="7">Amino acid transporter transmembrane domain-containing protein</fullName>
    </recommendedName>
</protein>
<dbReference type="InterPro" id="IPR013057">
    <property type="entry name" value="AA_transpt_TM"/>
</dbReference>
<feature type="compositionally biased region" description="Acidic residues" evidence="5">
    <location>
        <begin position="124"/>
        <end position="142"/>
    </location>
</feature>
<dbReference type="Pfam" id="PF01490">
    <property type="entry name" value="Aa_trans"/>
    <property type="match status" value="2"/>
</dbReference>
<dbReference type="Proteomes" id="UP001530377">
    <property type="component" value="Unassembled WGS sequence"/>
</dbReference>
<feature type="compositionally biased region" description="Acidic residues" evidence="5">
    <location>
        <begin position="24"/>
        <end position="42"/>
    </location>
</feature>
<name>A0ABD3RZN3_9STRA</name>
<keyword evidence="9" id="KW-1185">Reference proteome</keyword>
<evidence type="ECO:0000313" key="8">
    <source>
        <dbReference type="EMBL" id="KAL3817651.1"/>
    </source>
</evidence>
<dbReference type="PANTHER" id="PTHR22950">
    <property type="entry name" value="AMINO ACID TRANSPORTER"/>
    <property type="match status" value="1"/>
</dbReference>
<evidence type="ECO:0000256" key="2">
    <source>
        <dbReference type="ARBA" id="ARBA00022692"/>
    </source>
</evidence>
<feature type="transmembrane region" description="Helical" evidence="6">
    <location>
        <begin position="433"/>
        <end position="455"/>
    </location>
</feature>
<sequence>MPNPSYASEGGLLLIIPPRRSPSDDDDDGNEISGDGEGDVVDDGATVYQTSLNVTKICMGTGTLALPYASEVGGLLFNAIGLLGICAWNYYSANCLLRCLVYLDDLPNVEDESVDRDGGKGRDADDELVYYDDDDDDDDDDGIAILPRPGGNGNERPGDVRLGYGTDGPYHVDRMTSETTWRRRRRDDLRTMPPPPSGTTAFGRVAWYAVGPMGLVVLDLLMLSLYIGLLIGECRNCVIHHFILHPHSMSDGLSSVSRVCFLSVMLYVYMLPAAMMSFINGVPLTTGSRRIDLLIPNTWMIALSCAPDVGFLSRYSGIGLVALALSFIVISWQGLREDGFAGFRSMMDLNLWPANISAASTWFGVVVFGFGVVPFVFNLRDSMANPRHINLSLKIGLFMVYIGYIAISNGIRILLSPSYVFHGDVLEAMPDAWISNVIRVLMMFVVSVTAPLIVIPCGEMIEGKLGSARRDDGREKSLTTRGRLFVRVPFCLACMVFSELVPDGFVDLLSFIGCFCVATTGFILPSLFCLRLSSRARENAPRRAGTDRVLVCDAVALALGVIATCITSSLTFRELIGRVAVE</sequence>
<evidence type="ECO:0000256" key="1">
    <source>
        <dbReference type="ARBA" id="ARBA00004141"/>
    </source>
</evidence>
<feature type="transmembrane region" description="Helical" evidence="6">
    <location>
        <begin position="205"/>
        <end position="231"/>
    </location>
</feature>
<evidence type="ECO:0000256" key="3">
    <source>
        <dbReference type="ARBA" id="ARBA00022989"/>
    </source>
</evidence>
<keyword evidence="3 6" id="KW-1133">Transmembrane helix</keyword>
<feature type="transmembrane region" description="Helical" evidence="6">
    <location>
        <begin position="355"/>
        <end position="379"/>
    </location>
</feature>
<feature type="transmembrane region" description="Helical" evidence="6">
    <location>
        <begin position="484"/>
        <end position="502"/>
    </location>
</feature>
<feature type="domain" description="Amino acid transporter transmembrane" evidence="7">
    <location>
        <begin position="270"/>
        <end position="564"/>
    </location>
</feature>
<feature type="region of interest" description="Disordered" evidence="5">
    <location>
        <begin position="16"/>
        <end position="43"/>
    </location>
</feature>
<dbReference type="AlphaFoldDB" id="A0ABD3RZN3"/>